<dbReference type="Pfam" id="PF00440">
    <property type="entry name" value="TetR_N"/>
    <property type="match status" value="1"/>
</dbReference>
<proteinExistence type="predicted"/>
<dbReference type="RefSeq" id="WP_200824675.1">
    <property type="nucleotide sequence ID" value="NZ_FNVT01000019.1"/>
</dbReference>
<keyword evidence="7" id="KW-1185">Reference proteome</keyword>
<dbReference type="SUPFAM" id="SSF53474">
    <property type="entry name" value="alpha/beta-Hydrolases"/>
    <property type="match status" value="1"/>
</dbReference>
<feature type="DNA-binding region" description="H-T-H motif" evidence="4">
    <location>
        <begin position="169"/>
        <end position="188"/>
    </location>
</feature>
<dbReference type="PANTHER" id="PTHR30055">
    <property type="entry name" value="HTH-TYPE TRANSCRIPTIONAL REGULATOR RUTR"/>
    <property type="match status" value="1"/>
</dbReference>
<evidence type="ECO:0000256" key="4">
    <source>
        <dbReference type="PROSITE-ProRule" id="PRU00335"/>
    </source>
</evidence>
<dbReference type="InterPro" id="IPR029058">
    <property type="entry name" value="AB_hydrolase_fold"/>
</dbReference>
<evidence type="ECO:0000256" key="2">
    <source>
        <dbReference type="ARBA" id="ARBA00023125"/>
    </source>
</evidence>
<dbReference type="Proteomes" id="UP000236732">
    <property type="component" value="Unassembled WGS sequence"/>
</dbReference>
<dbReference type="InterPro" id="IPR001647">
    <property type="entry name" value="HTH_TetR"/>
</dbReference>
<sequence>MTTTGSQDSDPATWNLDQWADDVHELCQVLGITKPIVLGWSFGGTVAMNYAARHPGHPAKLILQSTVARWDRDLIVEGFRAEGGEEAAMAAKALLPVRAGRLRGLRALRPSDPRHRGRAALRAPPLLYRRVVPDPGAVIVTYLAADERRRLIIDAAIEVIAAEGLARATTRRIAERAHAPLGTIHYCFRSKNEMNMLILERARATMETAFADLDPGDGFEATLRSIVTTYWRWVRDHLGLHLALMELTLWVIRNRKSVVPQPDNGNIWAVVNGPLGGGLIQDNLAAAVRKDGAEPAVPIPDLARFLIHRMDGLVLELAETNDEAGCERQAGLLADTLVHLSTRG</sequence>
<evidence type="ECO:0000259" key="5">
    <source>
        <dbReference type="PROSITE" id="PS50977"/>
    </source>
</evidence>
<evidence type="ECO:0000256" key="3">
    <source>
        <dbReference type="ARBA" id="ARBA00023163"/>
    </source>
</evidence>
<dbReference type="EMBL" id="FNVT01000019">
    <property type="protein sequence ID" value="SEH01125.1"/>
    <property type="molecule type" value="Genomic_DNA"/>
</dbReference>
<evidence type="ECO:0000313" key="7">
    <source>
        <dbReference type="Proteomes" id="UP000236732"/>
    </source>
</evidence>
<accession>A0A1H6EW31</accession>
<protein>
    <submittedName>
        <fullName evidence="6">Alpha/beta hydrolase fold</fullName>
    </submittedName>
</protein>
<dbReference type="AlphaFoldDB" id="A0A1H6EW31"/>
<keyword evidence="3" id="KW-0804">Transcription</keyword>
<feature type="domain" description="HTH tetR-type" evidence="5">
    <location>
        <begin position="146"/>
        <end position="206"/>
    </location>
</feature>
<dbReference type="PROSITE" id="PS50977">
    <property type="entry name" value="HTH_TETR_2"/>
    <property type="match status" value="1"/>
</dbReference>
<keyword evidence="6" id="KW-0378">Hydrolase</keyword>
<dbReference type="PANTHER" id="PTHR30055:SF234">
    <property type="entry name" value="HTH-TYPE TRANSCRIPTIONAL REGULATOR BETI"/>
    <property type="match status" value="1"/>
</dbReference>
<dbReference type="GO" id="GO:0000976">
    <property type="term" value="F:transcription cis-regulatory region binding"/>
    <property type="evidence" value="ECO:0007669"/>
    <property type="project" value="TreeGrafter"/>
</dbReference>
<keyword evidence="1" id="KW-0805">Transcription regulation</keyword>
<dbReference type="InterPro" id="IPR000073">
    <property type="entry name" value="AB_hydrolase_1"/>
</dbReference>
<dbReference type="GO" id="GO:0003700">
    <property type="term" value="F:DNA-binding transcription factor activity"/>
    <property type="evidence" value="ECO:0007669"/>
    <property type="project" value="TreeGrafter"/>
</dbReference>
<dbReference type="InterPro" id="IPR009057">
    <property type="entry name" value="Homeodomain-like_sf"/>
</dbReference>
<gene>
    <name evidence="6" type="ORF">SAMN05444920_11955</name>
</gene>
<evidence type="ECO:0000313" key="6">
    <source>
        <dbReference type="EMBL" id="SEH01125.1"/>
    </source>
</evidence>
<dbReference type="Pfam" id="PF00561">
    <property type="entry name" value="Abhydrolase_1"/>
    <property type="match status" value="1"/>
</dbReference>
<keyword evidence="2 4" id="KW-0238">DNA-binding</keyword>
<organism evidence="6 7">
    <name type="scientific">Nonomuraea solani</name>
    <dbReference type="NCBI Taxonomy" id="1144553"/>
    <lineage>
        <taxon>Bacteria</taxon>
        <taxon>Bacillati</taxon>
        <taxon>Actinomycetota</taxon>
        <taxon>Actinomycetes</taxon>
        <taxon>Streptosporangiales</taxon>
        <taxon>Streptosporangiaceae</taxon>
        <taxon>Nonomuraea</taxon>
    </lineage>
</organism>
<reference evidence="6 7" key="1">
    <citation type="submission" date="2016-10" db="EMBL/GenBank/DDBJ databases">
        <authorList>
            <person name="de Groot N.N."/>
        </authorList>
    </citation>
    <scope>NUCLEOTIDE SEQUENCE [LARGE SCALE GENOMIC DNA]</scope>
    <source>
        <strain evidence="6 7">CGMCC 4.7037</strain>
    </source>
</reference>
<dbReference type="Gene3D" id="1.10.357.10">
    <property type="entry name" value="Tetracycline Repressor, domain 2"/>
    <property type="match status" value="1"/>
</dbReference>
<evidence type="ECO:0000256" key="1">
    <source>
        <dbReference type="ARBA" id="ARBA00023015"/>
    </source>
</evidence>
<dbReference type="SUPFAM" id="SSF46689">
    <property type="entry name" value="Homeodomain-like"/>
    <property type="match status" value="1"/>
</dbReference>
<dbReference type="Gene3D" id="3.40.50.1820">
    <property type="entry name" value="alpha/beta hydrolase"/>
    <property type="match status" value="1"/>
</dbReference>
<dbReference type="GO" id="GO:0016787">
    <property type="term" value="F:hydrolase activity"/>
    <property type="evidence" value="ECO:0007669"/>
    <property type="project" value="UniProtKB-KW"/>
</dbReference>
<dbReference type="InterPro" id="IPR050109">
    <property type="entry name" value="HTH-type_TetR-like_transc_reg"/>
</dbReference>
<name>A0A1H6EW31_9ACTN</name>